<dbReference type="AlphaFoldDB" id="A0ABD3ANH5"/>
<accession>A0ABD3ANH5</accession>
<sequence>MVNGACAACKHQRKRCRPNCLLAKYFPQEKMEDFLNVQRIFGVNNVKQILLSVNNEDDRNITAQTLVMEAQFRRDNPVYGSIAMKNQLEAENEALRRELKLVQKHLKFWRKVAEEHIQMKLIEAQLDKCPLSLSAPDFDGDVGEGSNSQ</sequence>
<protein>
    <recommendedName>
        <fullName evidence="2">LOB domain-containing protein</fullName>
    </recommendedName>
</protein>
<dbReference type="PANTHER" id="PTHR31301:SF103">
    <property type="entry name" value="LOB DOMAIN-CONTAINING PROTEIN 5-RELATED"/>
    <property type="match status" value="1"/>
</dbReference>
<feature type="domain" description="LOB" evidence="2">
    <location>
        <begin position="4"/>
        <end position="106"/>
    </location>
</feature>
<dbReference type="Proteomes" id="UP001630127">
    <property type="component" value="Unassembled WGS sequence"/>
</dbReference>
<evidence type="ECO:0000259" key="2">
    <source>
        <dbReference type="PROSITE" id="PS50891"/>
    </source>
</evidence>
<dbReference type="EMBL" id="JBJUIK010000003">
    <property type="protein sequence ID" value="KAL3532626.1"/>
    <property type="molecule type" value="Genomic_DNA"/>
</dbReference>
<evidence type="ECO:0000313" key="4">
    <source>
        <dbReference type="Proteomes" id="UP001630127"/>
    </source>
</evidence>
<dbReference type="PANTHER" id="PTHR31301">
    <property type="entry name" value="LOB DOMAIN-CONTAINING PROTEIN 4-RELATED"/>
    <property type="match status" value="1"/>
</dbReference>
<proteinExistence type="inferred from homology"/>
<dbReference type="PROSITE" id="PS50891">
    <property type="entry name" value="LOB"/>
    <property type="match status" value="1"/>
</dbReference>
<gene>
    <name evidence="3" type="ORF">ACH5RR_006147</name>
</gene>
<reference evidence="3 4" key="1">
    <citation type="submission" date="2024-11" db="EMBL/GenBank/DDBJ databases">
        <title>A near-complete genome assembly of Cinchona calisaya.</title>
        <authorList>
            <person name="Lian D.C."/>
            <person name="Zhao X.W."/>
            <person name="Wei L."/>
        </authorList>
    </citation>
    <scope>NUCLEOTIDE SEQUENCE [LARGE SCALE GENOMIC DNA]</scope>
    <source>
        <tissue evidence="3">Nenye</tissue>
    </source>
</reference>
<evidence type="ECO:0000256" key="1">
    <source>
        <dbReference type="ARBA" id="ARBA00005474"/>
    </source>
</evidence>
<keyword evidence="4" id="KW-1185">Reference proteome</keyword>
<organism evidence="3 4">
    <name type="scientific">Cinchona calisaya</name>
    <dbReference type="NCBI Taxonomy" id="153742"/>
    <lineage>
        <taxon>Eukaryota</taxon>
        <taxon>Viridiplantae</taxon>
        <taxon>Streptophyta</taxon>
        <taxon>Embryophyta</taxon>
        <taxon>Tracheophyta</taxon>
        <taxon>Spermatophyta</taxon>
        <taxon>Magnoliopsida</taxon>
        <taxon>eudicotyledons</taxon>
        <taxon>Gunneridae</taxon>
        <taxon>Pentapetalae</taxon>
        <taxon>asterids</taxon>
        <taxon>lamiids</taxon>
        <taxon>Gentianales</taxon>
        <taxon>Rubiaceae</taxon>
        <taxon>Cinchonoideae</taxon>
        <taxon>Cinchoneae</taxon>
        <taxon>Cinchona</taxon>
    </lineage>
</organism>
<comment type="similarity">
    <text evidence="1">Belongs to the LOB domain-containing protein family.</text>
</comment>
<evidence type="ECO:0000313" key="3">
    <source>
        <dbReference type="EMBL" id="KAL3532626.1"/>
    </source>
</evidence>
<dbReference type="InterPro" id="IPR004883">
    <property type="entry name" value="LOB"/>
</dbReference>
<name>A0ABD3ANH5_9GENT</name>
<comment type="caution">
    <text evidence="3">The sequence shown here is derived from an EMBL/GenBank/DDBJ whole genome shotgun (WGS) entry which is preliminary data.</text>
</comment>
<dbReference type="Pfam" id="PF03195">
    <property type="entry name" value="LOB"/>
    <property type="match status" value="1"/>
</dbReference>